<dbReference type="SUPFAM" id="SSF56672">
    <property type="entry name" value="DNA/RNA polymerases"/>
    <property type="match status" value="1"/>
</dbReference>
<dbReference type="InterPro" id="IPR043502">
    <property type="entry name" value="DNA/RNA_pol_sf"/>
</dbReference>
<dbReference type="AlphaFoldDB" id="A0A8S0V627"/>
<sequence length="197" mass="22798">MYADDVIIASNDSDHTAAVKVYLNTWFHIKDLEALKYFLGLEVAHSSDDIVLSQRKYTLDILQEAGLLGSKPVSFLMEQNHRLASDDSTLLDDLSAYRRLVGRLIYLTITRPELYYSVHILSQFMNQPRYGHWVAVLRVLGYLKSAPGQGVFLPFTSDFQLHTYRHSDRDGCPPTWWFSYFLENQEANYHLPLFSRS</sequence>
<evidence type="ECO:0000259" key="1">
    <source>
        <dbReference type="Pfam" id="PF07727"/>
    </source>
</evidence>
<dbReference type="Gramene" id="OE9A021444T1">
    <property type="protein sequence ID" value="OE9A021444C1"/>
    <property type="gene ID" value="OE9A021444"/>
</dbReference>
<dbReference type="OrthoDB" id="912906at2759"/>
<organism evidence="2 3">
    <name type="scientific">Olea europaea subsp. europaea</name>
    <dbReference type="NCBI Taxonomy" id="158383"/>
    <lineage>
        <taxon>Eukaryota</taxon>
        <taxon>Viridiplantae</taxon>
        <taxon>Streptophyta</taxon>
        <taxon>Embryophyta</taxon>
        <taxon>Tracheophyta</taxon>
        <taxon>Spermatophyta</taxon>
        <taxon>Magnoliopsida</taxon>
        <taxon>eudicotyledons</taxon>
        <taxon>Gunneridae</taxon>
        <taxon>Pentapetalae</taxon>
        <taxon>asterids</taxon>
        <taxon>lamiids</taxon>
        <taxon>Lamiales</taxon>
        <taxon>Oleaceae</taxon>
        <taxon>Oleeae</taxon>
        <taxon>Olea</taxon>
    </lineage>
</organism>
<accession>A0A8S0V627</accession>
<name>A0A8S0V627_OLEEU</name>
<protein>
    <recommendedName>
        <fullName evidence="1">Reverse transcriptase Ty1/copia-type domain-containing protein</fullName>
    </recommendedName>
</protein>
<dbReference type="PANTHER" id="PTHR11439">
    <property type="entry name" value="GAG-POL-RELATED RETROTRANSPOSON"/>
    <property type="match status" value="1"/>
</dbReference>
<dbReference type="Proteomes" id="UP000594638">
    <property type="component" value="Unassembled WGS sequence"/>
</dbReference>
<proteinExistence type="predicted"/>
<dbReference type="InterPro" id="IPR013103">
    <property type="entry name" value="RVT_2"/>
</dbReference>
<dbReference type="PANTHER" id="PTHR11439:SF470">
    <property type="entry name" value="CYSTEINE-RICH RLK (RECEPTOR-LIKE PROTEIN KINASE) 8"/>
    <property type="match status" value="1"/>
</dbReference>
<evidence type="ECO:0000313" key="2">
    <source>
        <dbReference type="EMBL" id="CAA3025400.1"/>
    </source>
</evidence>
<reference evidence="2 3" key="1">
    <citation type="submission" date="2019-12" db="EMBL/GenBank/DDBJ databases">
        <authorList>
            <person name="Alioto T."/>
            <person name="Alioto T."/>
            <person name="Gomez Garrido J."/>
        </authorList>
    </citation>
    <scope>NUCLEOTIDE SEQUENCE [LARGE SCALE GENOMIC DNA]</scope>
</reference>
<dbReference type="Pfam" id="PF07727">
    <property type="entry name" value="RVT_2"/>
    <property type="match status" value="1"/>
</dbReference>
<comment type="caution">
    <text evidence="2">The sequence shown here is derived from an EMBL/GenBank/DDBJ whole genome shotgun (WGS) entry which is preliminary data.</text>
</comment>
<keyword evidence="3" id="KW-1185">Reference proteome</keyword>
<gene>
    <name evidence="2" type="ORF">OLEA9_A021444</name>
</gene>
<evidence type="ECO:0000313" key="3">
    <source>
        <dbReference type="Proteomes" id="UP000594638"/>
    </source>
</evidence>
<dbReference type="EMBL" id="CACTIH010009132">
    <property type="protein sequence ID" value="CAA3025400.1"/>
    <property type="molecule type" value="Genomic_DNA"/>
</dbReference>
<feature type="domain" description="Reverse transcriptase Ty1/copia-type" evidence="1">
    <location>
        <begin position="1"/>
        <end position="75"/>
    </location>
</feature>